<feature type="region of interest" description="Disordered" evidence="1">
    <location>
        <begin position="743"/>
        <end position="807"/>
    </location>
</feature>
<feature type="compositionally biased region" description="Polar residues" evidence="1">
    <location>
        <begin position="456"/>
        <end position="465"/>
    </location>
</feature>
<evidence type="ECO:0008006" key="4">
    <source>
        <dbReference type="Google" id="ProtNLM"/>
    </source>
</evidence>
<evidence type="ECO:0000256" key="1">
    <source>
        <dbReference type="SAM" id="MobiDB-lite"/>
    </source>
</evidence>
<evidence type="ECO:0000313" key="3">
    <source>
        <dbReference type="Proteomes" id="UP000002058"/>
    </source>
</evidence>
<accession>C4JYZ4</accession>
<protein>
    <recommendedName>
        <fullName evidence="4">Altered inheritance of mitochondria protein 21</fullName>
    </recommendedName>
</protein>
<dbReference type="STRING" id="336963.C4JYZ4"/>
<feature type="compositionally biased region" description="Basic and acidic residues" evidence="1">
    <location>
        <begin position="344"/>
        <end position="390"/>
    </location>
</feature>
<dbReference type="VEuPathDB" id="FungiDB:UREG_07395"/>
<dbReference type="Proteomes" id="UP000002058">
    <property type="component" value="Unassembled WGS sequence"/>
</dbReference>
<reference evidence="3" key="1">
    <citation type="journal article" date="2009" name="Genome Res.">
        <title>Comparative genomic analyses of the human fungal pathogens Coccidioides and their relatives.</title>
        <authorList>
            <person name="Sharpton T.J."/>
            <person name="Stajich J.E."/>
            <person name="Rounsley S.D."/>
            <person name="Gardner M.J."/>
            <person name="Wortman J.R."/>
            <person name="Jordar V.S."/>
            <person name="Maiti R."/>
            <person name="Kodira C.D."/>
            <person name="Neafsey D.E."/>
            <person name="Zeng Q."/>
            <person name="Hung C.-Y."/>
            <person name="McMahan C."/>
            <person name="Muszewska A."/>
            <person name="Grynberg M."/>
            <person name="Mandel M.A."/>
            <person name="Kellner E.M."/>
            <person name="Barker B.M."/>
            <person name="Galgiani J.N."/>
            <person name="Orbach M.J."/>
            <person name="Kirkland T.N."/>
            <person name="Cole G.T."/>
            <person name="Henn M.R."/>
            <person name="Birren B.W."/>
            <person name="Taylor J.W."/>
        </authorList>
    </citation>
    <scope>NUCLEOTIDE SEQUENCE [LARGE SCALE GENOMIC DNA]</scope>
    <source>
        <strain evidence="3">UAMH 1704</strain>
    </source>
</reference>
<feature type="compositionally biased region" description="Pro residues" evidence="1">
    <location>
        <begin position="1"/>
        <end position="14"/>
    </location>
</feature>
<evidence type="ECO:0000313" key="2">
    <source>
        <dbReference type="EMBL" id="EEP82530.1"/>
    </source>
</evidence>
<feature type="compositionally biased region" description="Basic residues" evidence="1">
    <location>
        <begin position="778"/>
        <end position="788"/>
    </location>
</feature>
<dbReference type="HOGENOM" id="CLU_009400_0_0_1"/>
<feature type="compositionally biased region" description="Basic and acidic residues" evidence="1">
    <location>
        <begin position="245"/>
        <end position="265"/>
    </location>
</feature>
<feature type="compositionally biased region" description="Basic and acidic residues" evidence="1">
    <location>
        <begin position="859"/>
        <end position="884"/>
    </location>
</feature>
<feature type="region of interest" description="Disordered" evidence="1">
    <location>
        <begin position="320"/>
        <end position="512"/>
    </location>
</feature>
<dbReference type="eggNOG" id="ENOG502SPD4">
    <property type="taxonomic scope" value="Eukaryota"/>
</dbReference>
<dbReference type="Pfam" id="PF11489">
    <property type="entry name" value="Aim21"/>
    <property type="match status" value="1"/>
</dbReference>
<dbReference type="InterPro" id="IPR021582">
    <property type="entry name" value="Aim21"/>
</dbReference>
<organism evidence="2 3">
    <name type="scientific">Uncinocarpus reesii (strain UAMH 1704)</name>
    <dbReference type="NCBI Taxonomy" id="336963"/>
    <lineage>
        <taxon>Eukaryota</taxon>
        <taxon>Fungi</taxon>
        <taxon>Dikarya</taxon>
        <taxon>Ascomycota</taxon>
        <taxon>Pezizomycotina</taxon>
        <taxon>Eurotiomycetes</taxon>
        <taxon>Eurotiomycetidae</taxon>
        <taxon>Onygenales</taxon>
        <taxon>Onygenaceae</taxon>
        <taxon>Uncinocarpus</taxon>
    </lineage>
</organism>
<feature type="compositionally biased region" description="Polar residues" evidence="1">
    <location>
        <begin position="700"/>
        <end position="714"/>
    </location>
</feature>
<feature type="compositionally biased region" description="Basic and acidic residues" evidence="1">
    <location>
        <begin position="161"/>
        <end position="175"/>
    </location>
</feature>
<feature type="region of interest" description="Disordered" evidence="1">
    <location>
        <begin position="1"/>
        <end position="279"/>
    </location>
</feature>
<name>C4JYZ4_UNCRE</name>
<feature type="compositionally biased region" description="Acidic residues" evidence="1">
    <location>
        <begin position="493"/>
        <end position="507"/>
    </location>
</feature>
<proteinExistence type="predicted"/>
<dbReference type="OrthoDB" id="5386574at2759"/>
<feature type="compositionally biased region" description="Basic and acidic residues" evidence="1">
    <location>
        <begin position="479"/>
        <end position="492"/>
    </location>
</feature>
<dbReference type="InParanoid" id="C4JYZ4"/>
<feature type="region of interest" description="Disordered" evidence="1">
    <location>
        <begin position="544"/>
        <end position="731"/>
    </location>
</feature>
<feature type="region of interest" description="Disordered" evidence="1">
    <location>
        <begin position="831"/>
        <end position="908"/>
    </location>
</feature>
<feature type="compositionally biased region" description="Polar residues" evidence="1">
    <location>
        <begin position="611"/>
        <end position="629"/>
    </location>
</feature>
<sequence length="908" mass="99705">MSPPNPDVPKIPPRPTRRRSDRPISPMHDTFAPSPLNALPGEAVHSNTNPPSHPPSVAALPSVGQEGMEYESIDVTNGDSDEGEARDRIQQPAETRGINQDLHLYAPKPSLPGSSAMAQVEVVTRTDSRQAEAAGFGKSASATDEEGTQNRKLSAQNEPSSEPRKSEQLEDEHGIPEIGQRAPMIPNAGDVQAPTPATLGAHNEGYRGDNSGSQRQQHARNRSARENSLPPGSYGLHGHGVPSNDKFEKAWYEKHPEELAREEQGHYGSGIGSPRPEWVMSSDDLNKMVKSSATKGIGLDFMGTPEEEIGYIATEELASRLASPPHGSKVHQQDSQNIEAATELPKKSSDSKGLDARKDEHSPVEPTREDNREEVKIHIDEPIHHQHHPDGFMPAPDEPKPPGDDSLDDYEKDVPILAEDEIDERAEHLQPAISPALGRKENLHGIGSPEQKHSRSPSVGSNRTSARPLPSPKLLKYSSRVEELEDMRRPLEDVEEYEPLFPDDDKDENQLSVEQKLAKHPGYHQHKFPSKDVWEDAPDSLQLQTTVSIPESPKDESTEIPEEEMARNRHYARKKSDQISTAFSNRADDVPARSQVKQRFPSKDIWEEAPESQQLETTVQIPEQQNETISPEAARKPSIPEVPSRPSKRPQKTSPEPQAPPPQVESTVSPAETKKPPAIPERPKPQIPPRPARPPKRTSQDSLTKVTSTGSSDTAPVKPKPPVPSRPLGSKIAALKAGFLSDLDNRLKLGPQAPKPEEKKDEEKPEVPKGPLSDARKGRARGPARRKPAVSSTPENTMKEAPQAPQITLVEPWNVWSMGSDGILVLCQEEGRRESLPKSEQSSIEQKETGTVEPTNVEEEVKNGEPESRSPEPQDSMENPKPESTEDQPDLPAGDPTTIPHAPDSPTL</sequence>
<feature type="compositionally biased region" description="Basic and acidic residues" evidence="1">
    <location>
        <begin position="755"/>
        <end position="767"/>
    </location>
</feature>
<feature type="compositionally biased region" description="Polar residues" evidence="1">
    <location>
        <begin position="150"/>
        <end position="160"/>
    </location>
</feature>
<dbReference type="KEGG" id="ure:UREG_07395"/>
<dbReference type="GeneID" id="8439996"/>
<dbReference type="EMBL" id="CH476619">
    <property type="protein sequence ID" value="EEP82530.1"/>
    <property type="molecule type" value="Genomic_DNA"/>
</dbReference>
<dbReference type="RefSeq" id="XP_002582622.1">
    <property type="nucleotide sequence ID" value="XM_002582576.1"/>
</dbReference>
<dbReference type="AlphaFoldDB" id="C4JYZ4"/>
<feature type="compositionally biased region" description="Pro residues" evidence="1">
    <location>
        <begin position="677"/>
        <end position="692"/>
    </location>
</feature>
<keyword evidence="3" id="KW-1185">Reference proteome</keyword>
<gene>
    <name evidence="2" type="ORF">UREG_07395</name>
</gene>
<dbReference type="OMA" id="PRPDWAM"/>